<keyword evidence="2" id="KW-1185">Reference proteome</keyword>
<evidence type="ECO:0000313" key="2">
    <source>
        <dbReference type="Proteomes" id="UP000095283"/>
    </source>
</evidence>
<accession>A0A1I7XTX0</accession>
<proteinExistence type="predicted"/>
<protein>
    <submittedName>
        <fullName evidence="3">Cell differentiation protein rcd1</fullName>
    </submittedName>
</protein>
<feature type="domain" description="CIP2A N-terminal" evidence="1">
    <location>
        <begin position="22"/>
        <end position="201"/>
    </location>
</feature>
<organism evidence="2 3">
    <name type="scientific">Heterorhabditis bacteriophora</name>
    <name type="common">Entomopathogenic nematode worm</name>
    <dbReference type="NCBI Taxonomy" id="37862"/>
    <lineage>
        <taxon>Eukaryota</taxon>
        <taxon>Metazoa</taxon>
        <taxon>Ecdysozoa</taxon>
        <taxon>Nematoda</taxon>
        <taxon>Chromadorea</taxon>
        <taxon>Rhabditida</taxon>
        <taxon>Rhabditina</taxon>
        <taxon>Rhabditomorpha</taxon>
        <taxon>Strongyloidea</taxon>
        <taxon>Heterorhabditidae</taxon>
        <taxon>Heterorhabditis</taxon>
    </lineage>
</organism>
<name>A0A1I7XTX0_HETBA</name>
<dbReference type="InterPro" id="IPR042510">
    <property type="entry name" value="CIP2A"/>
</dbReference>
<sequence>MFDCADSCVVISNYVDLCFTILTYEKCLVLGLWTNDLISFLLSEVSREDEMEWMPYCIAILCNLASRSKSSSYKTFSRRIITKLLSHDSRIVVVSSLVLVGYLEEKVRDMVFCAQNIHETFQCVFNVLIMGDGECLMTRQIASDLLRRLIVSETPTVSSIPVITSTGKDVMNYSFFDRCIQQTAELLVVLDPRLEESVKVLFIKDNK</sequence>
<evidence type="ECO:0000259" key="1">
    <source>
        <dbReference type="Pfam" id="PF21044"/>
    </source>
</evidence>
<dbReference type="InterPro" id="IPR048701">
    <property type="entry name" value="CIP2A_N"/>
</dbReference>
<dbReference type="PANTHER" id="PTHR23161">
    <property type="entry name" value="PROTEIN CIP2A"/>
    <property type="match status" value="1"/>
</dbReference>
<dbReference type="Proteomes" id="UP000095283">
    <property type="component" value="Unplaced"/>
</dbReference>
<dbReference type="AlphaFoldDB" id="A0A1I7XTX0"/>
<reference evidence="3" key="1">
    <citation type="submission" date="2016-11" db="UniProtKB">
        <authorList>
            <consortium name="WormBaseParasite"/>
        </authorList>
    </citation>
    <scope>IDENTIFICATION</scope>
</reference>
<dbReference type="PANTHER" id="PTHR23161:SF2">
    <property type="entry name" value="PROTEIN CIP2A"/>
    <property type="match status" value="1"/>
</dbReference>
<dbReference type="WBParaSite" id="Hba_20971">
    <property type="protein sequence ID" value="Hba_20971"/>
    <property type="gene ID" value="Hba_20971"/>
</dbReference>
<evidence type="ECO:0000313" key="3">
    <source>
        <dbReference type="WBParaSite" id="Hba_20971"/>
    </source>
</evidence>
<dbReference type="Pfam" id="PF21044">
    <property type="entry name" value="CIP2A_N"/>
    <property type="match status" value="1"/>
</dbReference>